<name>A0ABZ1RXI4_9ACTN</name>
<keyword evidence="2" id="KW-1185">Reference proteome</keyword>
<geneLocation type="plasmid" evidence="1 2">
    <name>unnamed1</name>
</geneLocation>
<evidence type="ECO:0000313" key="2">
    <source>
        <dbReference type="Proteomes" id="UP001432075"/>
    </source>
</evidence>
<dbReference type="Proteomes" id="UP001432075">
    <property type="component" value="Plasmid unnamed1"/>
</dbReference>
<proteinExistence type="predicted"/>
<dbReference type="EMBL" id="CP108058">
    <property type="protein sequence ID" value="WUO51568.1"/>
    <property type="molecule type" value="Genomic_DNA"/>
</dbReference>
<evidence type="ECO:0000313" key="1">
    <source>
        <dbReference type="EMBL" id="WUO51568.1"/>
    </source>
</evidence>
<sequence>MATPEPPPEPVISSISSFEWSSEESVAYEAAIEAINGAVGAYTARINSENRKPAPDEALIAGWREQRGQCARARAELNPSDHTQIAEARRHYAAVARQLMERS</sequence>
<accession>A0ABZ1RXI4</accession>
<gene>
    <name evidence="1" type="ORF">OHU17_37665</name>
</gene>
<reference evidence="1" key="1">
    <citation type="submission" date="2022-10" db="EMBL/GenBank/DDBJ databases">
        <title>The complete genomes of actinobacterial strains from the NBC collection.</title>
        <authorList>
            <person name="Joergensen T.S."/>
            <person name="Alvarez Arevalo M."/>
            <person name="Sterndorff E.B."/>
            <person name="Faurdal D."/>
            <person name="Vuksanovic O."/>
            <person name="Mourched A.-S."/>
            <person name="Charusanti P."/>
            <person name="Shaw S."/>
            <person name="Blin K."/>
            <person name="Weber T."/>
        </authorList>
    </citation>
    <scope>NUCLEOTIDE SEQUENCE</scope>
    <source>
        <strain evidence="1">NBC_00283</strain>
        <plasmid evidence="1">unnamed1</plasmid>
    </source>
</reference>
<organism evidence="1 2">
    <name type="scientific">Streptomyces goshikiensis</name>
    <dbReference type="NCBI Taxonomy" id="1942"/>
    <lineage>
        <taxon>Bacteria</taxon>
        <taxon>Bacillati</taxon>
        <taxon>Actinomycetota</taxon>
        <taxon>Actinomycetes</taxon>
        <taxon>Kitasatosporales</taxon>
        <taxon>Streptomycetaceae</taxon>
        <taxon>Streptomyces</taxon>
    </lineage>
</organism>
<dbReference type="RefSeq" id="WP_209520324.1">
    <property type="nucleotide sequence ID" value="NZ_CP108058.1"/>
</dbReference>
<protein>
    <submittedName>
        <fullName evidence="1">Uncharacterized protein</fullName>
    </submittedName>
</protein>
<keyword evidence="1" id="KW-0614">Plasmid</keyword>